<evidence type="ECO:0000256" key="3">
    <source>
        <dbReference type="ARBA" id="ARBA00009370"/>
    </source>
</evidence>
<accession>A0ABP9QDY4</accession>
<evidence type="ECO:0000256" key="5">
    <source>
        <dbReference type="ARBA" id="ARBA00022801"/>
    </source>
</evidence>
<comment type="subcellular location">
    <subcellularLocation>
        <location evidence="2">Cell membrane</location>
        <topology evidence="2">Single-pass type II membrane protein</topology>
    </subcellularLocation>
    <subcellularLocation>
        <location evidence="6">Membrane</location>
        <topology evidence="6">Single-pass type II membrane protein</topology>
    </subcellularLocation>
</comment>
<gene>
    <name evidence="9" type="ORF">GCM10023321_42710</name>
</gene>
<dbReference type="PANTHER" id="PTHR43390:SF1">
    <property type="entry name" value="CHLOROPLAST PROCESSING PEPTIDASE"/>
    <property type="match status" value="1"/>
</dbReference>
<evidence type="ECO:0000256" key="2">
    <source>
        <dbReference type="ARBA" id="ARBA00004401"/>
    </source>
</evidence>
<comment type="caution">
    <text evidence="9">The sequence shown here is derived from an EMBL/GenBank/DDBJ whole genome shotgun (WGS) entry which is preliminary data.</text>
</comment>
<proteinExistence type="inferred from homology"/>
<evidence type="ECO:0000256" key="6">
    <source>
        <dbReference type="RuleBase" id="RU362042"/>
    </source>
</evidence>
<keyword evidence="6" id="KW-0645">Protease</keyword>
<dbReference type="NCBIfam" id="TIGR02227">
    <property type="entry name" value="sigpep_I_bact"/>
    <property type="match status" value="1"/>
</dbReference>
<feature type="transmembrane region" description="Helical" evidence="6">
    <location>
        <begin position="25"/>
        <end position="44"/>
    </location>
</feature>
<feature type="region of interest" description="Disordered" evidence="7">
    <location>
        <begin position="162"/>
        <end position="181"/>
    </location>
</feature>
<dbReference type="Proteomes" id="UP001428817">
    <property type="component" value="Unassembled WGS sequence"/>
</dbReference>
<evidence type="ECO:0000256" key="4">
    <source>
        <dbReference type="ARBA" id="ARBA00013208"/>
    </source>
</evidence>
<dbReference type="CDD" id="cd06530">
    <property type="entry name" value="S26_SPase_I"/>
    <property type="match status" value="1"/>
</dbReference>
<sequence>MSEAPVEQTPSARKSGRFWPSVGGWLGRLLLALVLATLISAFLARMYMIPSGSMEATLHGCTGCLNDRVLVDKLTYRFRDPHPGEVLVFQMPDSWEESRLEPAPPDNLLARGSHDLAALFGLVPPYRSELVKRVIATGGQTVSCCDARNRLLVDGRPLDEPYLHFPSDGPDGAPEQQAPFGPVKVPAGALWMMGDNRNNSLDSRAPGHGPVPLESVIGKARLITIPLNRLSWIDDHNPQR</sequence>
<dbReference type="RefSeq" id="WP_345703001.1">
    <property type="nucleotide sequence ID" value="NZ_BAABJP010000020.1"/>
</dbReference>
<comment type="catalytic activity">
    <reaction evidence="1 6">
        <text>Cleavage of hydrophobic, N-terminal signal or leader sequences from secreted and periplasmic proteins.</text>
        <dbReference type="EC" id="3.4.21.89"/>
    </reaction>
</comment>
<dbReference type="EMBL" id="BAABJP010000020">
    <property type="protein sequence ID" value="GAA5160311.1"/>
    <property type="molecule type" value="Genomic_DNA"/>
</dbReference>
<dbReference type="SUPFAM" id="SSF51306">
    <property type="entry name" value="LexA/Signal peptidase"/>
    <property type="match status" value="1"/>
</dbReference>
<dbReference type="PRINTS" id="PR00727">
    <property type="entry name" value="LEADERPTASE"/>
</dbReference>
<keyword evidence="5 6" id="KW-0378">Hydrolase</keyword>
<dbReference type="EC" id="3.4.21.89" evidence="4 6"/>
<dbReference type="PANTHER" id="PTHR43390">
    <property type="entry name" value="SIGNAL PEPTIDASE I"/>
    <property type="match status" value="1"/>
</dbReference>
<keyword evidence="6" id="KW-0472">Membrane</keyword>
<dbReference type="Gene3D" id="2.10.109.10">
    <property type="entry name" value="Umud Fragment, subunit A"/>
    <property type="match status" value="1"/>
</dbReference>
<dbReference type="InterPro" id="IPR000223">
    <property type="entry name" value="Pept_S26A_signal_pept_1"/>
</dbReference>
<comment type="similarity">
    <text evidence="3 6">Belongs to the peptidase S26 family.</text>
</comment>
<evidence type="ECO:0000256" key="7">
    <source>
        <dbReference type="SAM" id="MobiDB-lite"/>
    </source>
</evidence>
<evidence type="ECO:0000259" key="8">
    <source>
        <dbReference type="Pfam" id="PF10502"/>
    </source>
</evidence>
<feature type="domain" description="Peptidase S26" evidence="8">
    <location>
        <begin position="25"/>
        <end position="223"/>
    </location>
</feature>
<dbReference type="Pfam" id="PF10502">
    <property type="entry name" value="Peptidase_S26"/>
    <property type="match status" value="1"/>
</dbReference>
<evidence type="ECO:0000313" key="9">
    <source>
        <dbReference type="EMBL" id="GAA5160311.1"/>
    </source>
</evidence>
<organism evidence="9 10">
    <name type="scientific">Pseudonocardia eucalypti</name>
    <dbReference type="NCBI Taxonomy" id="648755"/>
    <lineage>
        <taxon>Bacteria</taxon>
        <taxon>Bacillati</taxon>
        <taxon>Actinomycetota</taxon>
        <taxon>Actinomycetes</taxon>
        <taxon>Pseudonocardiales</taxon>
        <taxon>Pseudonocardiaceae</taxon>
        <taxon>Pseudonocardia</taxon>
    </lineage>
</organism>
<dbReference type="PROSITE" id="PS00761">
    <property type="entry name" value="SPASE_I_3"/>
    <property type="match status" value="1"/>
</dbReference>
<reference evidence="10" key="1">
    <citation type="journal article" date="2019" name="Int. J. Syst. Evol. Microbiol.">
        <title>The Global Catalogue of Microorganisms (GCM) 10K type strain sequencing project: providing services to taxonomists for standard genome sequencing and annotation.</title>
        <authorList>
            <consortium name="The Broad Institute Genomics Platform"/>
            <consortium name="The Broad Institute Genome Sequencing Center for Infectious Disease"/>
            <person name="Wu L."/>
            <person name="Ma J."/>
        </authorList>
    </citation>
    <scope>NUCLEOTIDE SEQUENCE [LARGE SCALE GENOMIC DNA]</scope>
    <source>
        <strain evidence="10">JCM 18303</strain>
    </source>
</reference>
<evidence type="ECO:0000256" key="1">
    <source>
        <dbReference type="ARBA" id="ARBA00000677"/>
    </source>
</evidence>
<keyword evidence="6" id="KW-0812">Transmembrane</keyword>
<dbReference type="InterPro" id="IPR036286">
    <property type="entry name" value="LexA/Signal_pep-like_sf"/>
</dbReference>
<dbReference type="InterPro" id="IPR019758">
    <property type="entry name" value="Pept_S26A_signal_pept_1_CS"/>
</dbReference>
<evidence type="ECO:0000313" key="10">
    <source>
        <dbReference type="Proteomes" id="UP001428817"/>
    </source>
</evidence>
<keyword evidence="10" id="KW-1185">Reference proteome</keyword>
<name>A0ABP9QDY4_9PSEU</name>
<keyword evidence="6" id="KW-1133">Transmembrane helix</keyword>
<protein>
    <recommendedName>
        <fullName evidence="4 6">Signal peptidase I</fullName>
        <ecNumber evidence="4 6">3.4.21.89</ecNumber>
    </recommendedName>
</protein>
<dbReference type="InterPro" id="IPR019533">
    <property type="entry name" value="Peptidase_S26"/>
</dbReference>